<feature type="chain" id="PRO_5002162078" description="HIG1 domain-containing protein" evidence="1">
    <location>
        <begin position="17"/>
        <end position="86"/>
    </location>
</feature>
<organism evidence="2 3">
    <name type="scientific">Oidiodendron maius (strain Zn)</name>
    <dbReference type="NCBI Taxonomy" id="913774"/>
    <lineage>
        <taxon>Eukaryota</taxon>
        <taxon>Fungi</taxon>
        <taxon>Dikarya</taxon>
        <taxon>Ascomycota</taxon>
        <taxon>Pezizomycotina</taxon>
        <taxon>Leotiomycetes</taxon>
        <taxon>Leotiomycetes incertae sedis</taxon>
        <taxon>Myxotrichaceae</taxon>
        <taxon>Oidiodendron</taxon>
    </lineage>
</organism>
<gene>
    <name evidence="2" type="ORF">OIDMADRAFT_21509</name>
</gene>
<evidence type="ECO:0000256" key="1">
    <source>
        <dbReference type="SAM" id="SignalP"/>
    </source>
</evidence>
<keyword evidence="1" id="KW-0732">Signal</keyword>
<dbReference type="EMBL" id="KN832894">
    <property type="protein sequence ID" value="KIM93593.1"/>
    <property type="molecule type" value="Genomic_DNA"/>
</dbReference>
<feature type="signal peptide" evidence="1">
    <location>
        <begin position="1"/>
        <end position="16"/>
    </location>
</feature>
<name>A0A0C3C403_OIDMZ</name>
<reference evidence="3" key="2">
    <citation type="submission" date="2015-01" db="EMBL/GenBank/DDBJ databases">
        <title>Evolutionary Origins and Diversification of the Mycorrhizal Mutualists.</title>
        <authorList>
            <consortium name="DOE Joint Genome Institute"/>
            <consortium name="Mycorrhizal Genomics Consortium"/>
            <person name="Kohler A."/>
            <person name="Kuo A."/>
            <person name="Nagy L.G."/>
            <person name="Floudas D."/>
            <person name="Copeland A."/>
            <person name="Barry K.W."/>
            <person name="Cichocki N."/>
            <person name="Veneault-Fourrey C."/>
            <person name="LaButti K."/>
            <person name="Lindquist E.A."/>
            <person name="Lipzen A."/>
            <person name="Lundell T."/>
            <person name="Morin E."/>
            <person name="Murat C."/>
            <person name="Riley R."/>
            <person name="Ohm R."/>
            <person name="Sun H."/>
            <person name="Tunlid A."/>
            <person name="Henrissat B."/>
            <person name="Grigoriev I.V."/>
            <person name="Hibbett D.S."/>
            <person name="Martin F."/>
        </authorList>
    </citation>
    <scope>NUCLEOTIDE SEQUENCE [LARGE SCALE GENOMIC DNA]</scope>
    <source>
        <strain evidence="3">Zn</strain>
    </source>
</reference>
<protein>
    <recommendedName>
        <fullName evidence="4">HIG1 domain-containing protein</fullName>
    </recommendedName>
</protein>
<sequence length="86" mass="9806">MKTTVFAAATLLGSMGAVIHKLATKTAPPSEQLGSASVHGVDNHLKHPVRSIWVSDWRTRHRRRSGRRLSMQNMGERRWLKKHRNL</sequence>
<reference evidence="2 3" key="1">
    <citation type="submission" date="2014-04" db="EMBL/GenBank/DDBJ databases">
        <authorList>
            <consortium name="DOE Joint Genome Institute"/>
            <person name="Kuo A."/>
            <person name="Martino E."/>
            <person name="Perotto S."/>
            <person name="Kohler A."/>
            <person name="Nagy L.G."/>
            <person name="Floudas D."/>
            <person name="Copeland A."/>
            <person name="Barry K.W."/>
            <person name="Cichocki N."/>
            <person name="Veneault-Fourrey C."/>
            <person name="LaButti K."/>
            <person name="Lindquist E.A."/>
            <person name="Lipzen A."/>
            <person name="Lundell T."/>
            <person name="Morin E."/>
            <person name="Murat C."/>
            <person name="Sun H."/>
            <person name="Tunlid A."/>
            <person name="Henrissat B."/>
            <person name="Grigoriev I.V."/>
            <person name="Hibbett D.S."/>
            <person name="Martin F."/>
            <person name="Nordberg H.P."/>
            <person name="Cantor M.N."/>
            <person name="Hua S.X."/>
        </authorList>
    </citation>
    <scope>NUCLEOTIDE SEQUENCE [LARGE SCALE GENOMIC DNA]</scope>
    <source>
        <strain evidence="2 3">Zn</strain>
    </source>
</reference>
<dbReference type="AlphaFoldDB" id="A0A0C3C403"/>
<evidence type="ECO:0000313" key="2">
    <source>
        <dbReference type="EMBL" id="KIM93593.1"/>
    </source>
</evidence>
<dbReference type="HOGENOM" id="CLU_2503943_0_0_1"/>
<evidence type="ECO:0000313" key="3">
    <source>
        <dbReference type="Proteomes" id="UP000054321"/>
    </source>
</evidence>
<proteinExistence type="predicted"/>
<dbReference type="Proteomes" id="UP000054321">
    <property type="component" value="Unassembled WGS sequence"/>
</dbReference>
<keyword evidence="3" id="KW-1185">Reference proteome</keyword>
<evidence type="ECO:0008006" key="4">
    <source>
        <dbReference type="Google" id="ProtNLM"/>
    </source>
</evidence>
<accession>A0A0C3C403</accession>
<dbReference type="InParanoid" id="A0A0C3C403"/>
<feature type="non-terminal residue" evidence="2">
    <location>
        <position position="86"/>
    </location>
</feature>